<reference evidence="7" key="1">
    <citation type="submission" date="2021-04" db="EMBL/GenBank/DDBJ databases">
        <title>Draft genome sequence of Xylanibacillus composti strain K13.</title>
        <authorList>
            <person name="Uke A."/>
            <person name="Chhe C."/>
            <person name="Baramee S."/>
            <person name="Kosugi A."/>
        </authorList>
    </citation>
    <scope>NUCLEOTIDE SEQUENCE</scope>
    <source>
        <strain evidence="7">K13</strain>
    </source>
</reference>
<evidence type="ECO:0000256" key="1">
    <source>
        <dbReference type="ARBA" id="ARBA00001933"/>
    </source>
</evidence>
<comment type="similarity">
    <text evidence="4">Belongs to the Orn/Lys/Arg decarboxylase class-II family.</text>
</comment>
<dbReference type="AlphaFoldDB" id="A0A8J4M397"/>
<evidence type="ECO:0000256" key="4">
    <source>
        <dbReference type="RuleBase" id="RU003737"/>
    </source>
</evidence>
<dbReference type="SUPFAM" id="SSF50621">
    <property type="entry name" value="Alanine racemase C-terminal domain-like"/>
    <property type="match status" value="1"/>
</dbReference>
<organism evidence="7 8">
    <name type="scientific">Xylanibacillus composti</name>
    <dbReference type="NCBI Taxonomy" id="1572762"/>
    <lineage>
        <taxon>Bacteria</taxon>
        <taxon>Bacillati</taxon>
        <taxon>Bacillota</taxon>
        <taxon>Bacilli</taxon>
        <taxon>Bacillales</taxon>
        <taxon>Paenibacillaceae</taxon>
        <taxon>Xylanibacillus</taxon>
    </lineage>
</organism>
<comment type="caution">
    <text evidence="7">The sequence shown here is derived from an EMBL/GenBank/DDBJ whole genome shotgun (WGS) entry which is preliminary data.</text>
</comment>
<evidence type="ECO:0000256" key="3">
    <source>
        <dbReference type="PIRSR" id="PIRSR600183-50"/>
    </source>
</evidence>
<dbReference type="InterPro" id="IPR022643">
    <property type="entry name" value="De-COase2_C"/>
</dbReference>
<accession>A0A8J4M397</accession>
<evidence type="ECO:0000256" key="2">
    <source>
        <dbReference type="ARBA" id="ARBA00022898"/>
    </source>
</evidence>
<dbReference type="InterPro" id="IPR029066">
    <property type="entry name" value="PLP-binding_barrel"/>
</dbReference>
<evidence type="ECO:0000259" key="5">
    <source>
        <dbReference type="Pfam" id="PF00278"/>
    </source>
</evidence>
<dbReference type="Pfam" id="PF00278">
    <property type="entry name" value="Orn_DAP_Arg_deC"/>
    <property type="match status" value="1"/>
</dbReference>
<feature type="modified residue" description="N6-(pyridoxal phosphate)lysine" evidence="3">
    <location>
        <position position="60"/>
    </location>
</feature>
<dbReference type="SUPFAM" id="SSF51419">
    <property type="entry name" value="PLP-binding barrel"/>
    <property type="match status" value="1"/>
</dbReference>
<gene>
    <name evidence="7" type="primary">lysA_2</name>
    <name evidence="7" type="ORF">XYCOK13_21450</name>
</gene>
<dbReference type="GO" id="GO:0008836">
    <property type="term" value="F:diaminopimelate decarboxylase activity"/>
    <property type="evidence" value="ECO:0007669"/>
    <property type="project" value="TreeGrafter"/>
</dbReference>
<feature type="domain" description="Orn/DAP/Arg decarboxylase 2 N-terminal" evidence="6">
    <location>
        <begin position="37"/>
        <end position="286"/>
    </location>
</feature>
<dbReference type="GO" id="GO:0009089">
    <property type="term" value="P:lysine biosynthetic process via diaminopimelate"/>
    <property type="evidence" value="ECO:0007669"/>
    <property type="project" value="TreeGrafter"/>
</dbReference>
<dbReference type="Gene3D" id="2.40.37.10">
    <property type="entry name" value="Lyase, Ornithine Decarboxylase, Chain A, domain 1"/>
    <property type="match status" value="1"/>
</dbReference>
<sequence>MKGVMIVGISEQVLPIDLYQRLGEQYGTPLYVYDMAVIEQRVADLRQCLHPNVRLFYSMKANPNPSVVRAIYRHGVYSEICSPLELEIALSAGIVPAHILYLGPGKSAAELERLVALGVRYLIVESIQEIALVQKIAGKRGMVAEVGLRINPRETVRGARLKMGGAARQFGIDEDQLPEVLAAARAMSCVRVVGLHGYLGTRILQADTIAANVRCMLEAADRLLAGGLSELRYVGVGGGFGIPYHSGESRLDLEAVALRTRPLFDSFLRRYPDVEVLAESGRFLVAEAGSYLVRVRYTKRSQGVEFAIADGGVHQFAAAGGAGSLVKRNYPIEALVCGRGEQRMYHISGPLCSPDDLIGRGVELPVLQPGDLLAVRQAGAYGLTFSPVLFLSHPLPREVMLANGQAVLVRDIDEYGLPAVREL</sequence>
<dbReference type="PRINTS" id="PR01179">
    <property type="entry name" value="ODADCRBXLASE"/>
</dbReference>
<evidence type="ECO:0000313" key="8">
    <source>
        <dbReference type="Proteomes" id="UP000677918"/>
    </source>
</evidence>
<feature type="active site" description="Proton donor" evidence="3">
    <location>
        <position position="352"/>
    </location>
</feature>
<dbReference type="PANTHER" id="PTHR43727:SF2">
    <property type="entry name" value="GROUP IV DECARBOXYLASE"/>
    <property type="match status" value="1"/>
</dbReference>
<dbReference type="InterPro" id="IPR000183">
    <property type="entry name" value="Orn/DAP/Arg_de-COase"/>
</dbReference>
<dbReference type="Proteomes" id="UP000677918">
    <property type="component" value="Unassembled WGS sequence"/>
</dbReference>
<dbReference type="EMBL" id="BOVK01000027">
    <property type="protein sequence ID" value="GIQ69321.1"/>
    <property type="molecule type" value="Genomic_DNA"/>
</dbReference>
<dbReference type="InterPro" id="IPR022644">
    <property type="entry name" value="De-COase2_N"/>
</dbReference>
<evidence type="ECO:0000313" key="7">
    <source>
        <dbReference type="EMBL" id="GIQ69321.1"/>
    </source>
</evidence>
<proteinExistence type="inferred from homology"/>
<name>A0A8J4M397_9BACL</name>
<comment type="cofactor">
    <cofactor evidence="1 3">
        <name>pyridoxal 5'-phosphate</name>
        <dbReference type="ChEBI" id="CHEBI:597326"/>
    </cofactor>
</comment>
<feature type="domain" description="Orn/DAP/Arg decarboxylase 2 C-terminal" evidence="5">
    <location>
        <begin position="30"/>
        <end position="379"/>
    </location>
</feature>
<dbReference type="Gene3D" id="3.20.20.10">
    <property type="entry name" value="Alanine racemase"/>
    <property type="match status" value="1"/>
</dbReference>
<protein>
    <submittedName>
        <fullName evidence="7">Diaminopimelate decarboxylase</fullName>
    </submittedName>
</protein>
<dbReference type="Pfam" id="PF02784">
    <property type="entry name" value="Orn_Arg_deC_N"/>
    <property type="match status" value="1"/>
</dbReference>
<evidence type="ECO:0000259" key="6">
    <source>
        <dbReference type="Pfam" id="PF02784"/>
    </source>
</evidence>
<dbReference type="InterPro" id="IPR009006">
    <property type="entry name" value="Ala_racemase/Decarboxylase_C"/>
</dbReference>
<keyword evidence="8" id="KW-1185">Reference proteome</keyword>
<keyword evidence="2 3" id="KW-0663">Pyridoxal phosphate</keyword>
<dbReference type="PANTHER" id="PTHR43727">
    <property type="entry name" value="DIAMINOPIMELATE DECARBOXYLASE"/>
    <property type="match status" value="1"/>
</dbReference>